<proteinExistence type="predicted"/>
<keyword evidence="3" id="KW-1185">Reference proteome</keyword>
<dbReference type="Proteomes" id="UP000735302">
    <property type="component" value="Unassembled WGS sequence"/>
</dbReference>
<name>A0AAV4B985_9GAST</name>
<keyword evidence="1" id="KW-0812">Transmembrane</keyword>
<sequence>MNTKRSSVEEELVMSAVAQKDSWTRVGYIPHLSDTFTDDVEILPTDHANEENISFMGKVNISGVFLNSSTKLGLIKEKLTTNKSLRNSKDSKYNFVSSCRRAVGRTVVSESALRSVETLLSWVQSPPRWAQKPEITLFWTGYIDTFVTFWLCLPKRQLFLAILALTFTACIFSISFFHISTISTLKSAQKTDASNTDGENNVKLVFDSLQTESNSSSRTTADDFLFLKNIRSASGLNGCVTQEELSLKFQRCNQASEKRDRRCKAVHATPDSYWRSQPSGETRTHDGDFQRMKLASECCAFNYPNLLANSPRDPPMAWETDYLCCAFNYPNLLANSPRDPPMAWETDYLCKTPALATIADTAYASNSLVRLVGREGAAQEGKSADDFSVGDQIVLEVVVRNGRKEIQRLGGDSVRVWLVNPKLGASVVADVTDLKNGSYRARSVLPWGGEVKVRATIAHTRHLFRTVMYIQ</sequence>
<evidence type="ECO:0000313" key="3">
    <source>
        <dbReference type="Proteomes" id="UP000735302"/>
    </source>
</evidence>
<reference evidence="2 3" key="1">
    <citation type="journal article" date="2021" name="Elife">
        <title>Chloroplast acquisition without the gene transfer in kleptoplastic sea slugs, Plakobranchus ocellatus.</title>
        <authorList>
            <person name="Maeda T."/>
            <person name="Takahashi S."/>
            <person name="Yoshida T."/>
            <person name="Shimamura S."/>
            <person name="Takaki Y."/>
            <person name="Nagai Y."/>
            <person name="Toyoda A."/>
            <person name="Suzuki Y."/>
            <person name="Arimoto A."/>
            <person name="Ishii H."/>
            <person name="Satoh N."/>
            <person name="Nishiyama T."/>
            <person name="Hasebe M."/>
            <person name="Maruyama T."/>
            <person name="Minagawa J."/>
            <person name="Obokata J."/>
            <person name="Shigenobu S."/>
        </authorList>
    </citation>
    <scope>NUCLEOTIDE SEQUENCE [LARGE SCALE GENOMIC DNA]</scope>
</reference>
<dbReference type="PANTHER" id="PTHR16165">
    <property type="entry name" value="NXPE FAMILY MEMBER"/>
    <property type="match status" value="1"/>
</dbReference>
<dbReference type="AlphaFoldDB" id="A0AAV4B985"/>
<keyword evidence="1" id="KW-1133">Transmembrane helix</keyword>
<accession>A0AAV4B985</accession>
<keyword evidence="1" id="KW-0472">Membrane</keyword>
<feature type="non-terminal residue" evidence="2">
    <location>
        <position position="471"/>
    </location>
</feature>
<dbReference type="EMBL" id="BLXT01004654">
    <property type="protein sequence ID" value="GFO16163.1"/>
    <property type="molecule type" value="Genomic_DNA"/>
</dbReference>
<feature type="transmembrane region" description="Helical" evidence="1">
    <location>
        <begin position="158"/>
        <end position="179"/>
    </location>
</feature>
<evidence type="ECO:0000256" key="1">
    <source>
        <dbReference type="SAM" id="Phobius"/>
    </source>
</evidence>
<gene>
    <name evidence="2" type="ORF">PoB_004266800</name>
</gene>
<dbReference type="PANTHER" id="PTHR16165:SF23">
    <property type="entry name" value="NEUREXOPHILIN AND PC-ESTERASE DOMAIN FAMILY, MEMBER 5"/>
    <property type="match status" value="1"/>
</dbReference>
<protein>
    <recommendedName>
        <fullName evidence="4">Kringle domain-containing protein</fullName>
    </recommendedName>
</protein>
<evidence type="ECO:0000313" key="2">
    <source>
        <dbReference type="EMBL" id="GFO16163.1"/>
    </source>
</evidence>
<organism evidence="2 3">
    <name type="scientific">Plakobranchus ocellatus</name>
    <dbReference type="NCBI Taxonomy" id="259542"/>
    <lineage>
        <taxon>Eukaryota</taxon>
        <taxon>Metazoa</taxon>
        <taxon>Spiralia</taxon>
        <taxon>Lophotrochozoa</taxon>
        <taxon>Mollusca</taxon>
        <taxon>Gastropoda</taxon>
        <taxon>Heterobranchia</taxon>
        <taxon>Euthyneura</taxon>
        <taxon>Panpulmonata</taxon>
        <taxon>Sacoglossa</taxon>
        <taxon>Placobranchoidea</taxon>
        <taxon>Plakobranchidae</taxon>
        <taxon>Plakobranchus</taxon>
    </lineage>
</organism>
<comment type="caution">
    <text evidence="2">The sequence shown here is derived from an EMBL/GenBank/DDBJ whole genome shotgun (WGS) entry which is preliminary data.</text>
</comment>
<evidence type="ECO:0008006" key="4">
    <source>
        <dbReference type="Google" id="ProtNLM"/>
    </source>
</evidence>